<sequence length="136" mass="15058">MWPQEFTGAIFCAEFQRVRSWSRFPVTNDCACGESHANFTNLLQLRMRRKSAQIQNVLASRICLSCCDRSLMLYTELAHISSVGLASSTCCSCAVPWVMESEHGISCYREHSCLAHSIATRQTSAGPSCNSITSVL</sequence>
<proteinExistence type="predicted"/>
<dbReference type="AlphaFoldDB" id="A0A974HNC2"/>
<dbReference type="EMBL" id="CM004472">
    <property type="protein sequence ID" value="OCT84467.1"/>
    <property type="molecule type" value="Genomic_DNA"/>
</dbReference>
<evidence type="ECO:0000313" key="2">
    <source>
        <dbReference type="Proteomes" id="UP000694892"/>
    </source>
</evidence>
<accession>A0A974HNC2</accession>
<evidence type="ECO:0000313" key="1">
    <source>
        <dbReference type="EMBL" id="OCT84467.1"/>
    </source>
</evidence>
<reference evidence="2" key="1">
    <citation type="journal article" date="2016" name="Nature">
        <title>Genome evolution in the allotetraploid frog Xenopus laevis.</title>
        <authorList>
            <person name="Session A.M."/>
            <person name="Uno Y."/>
            <person name="Kwon T."/>
            <person name="Chapman J.A."/>
            <person name="Toyoda A."/>
            <person name="Takahashi S."/>
            <person name="Fukui A."/>
            <person name="Hikosaka A."/>
            <person name="Suzuki A."/>
            <person name="Kondo M."/>
            <person name="van Heeringen S.J."/>
            <person name="Quigley I."/>
            <person name="Heinz S."/>
            <person name="Ogino H."/>
            <person name="Ochi H."/>
            <person name="Hellsten U."/>
            <person name="Lyons J.B."/>
            <person name="Simakov O."/>
            <person name="Putnam N."/>
            <person name="Stites J."/>
            <person name="Kuroki Y."/>
            <person name="Tanaka T."/>
            <person name="Michiue T."/>
            <person name="Watanabe M."/>
            <person name="Bogdanovic O."/>
            <person name="Lister R."/>
            <person name="Georgiou G."/>
            <person name="Paranjpe S.S."/>
            <person name="van Kruijsbergen I."/>
            <person name="Shu S."/>
            <person name="Carlson J."/>
            <person name="Kinoshita T."/>
            <person name="Ohta Y."/>
            <person name="Mawaribuchi S."/>
            <person name="Jenkins J."/>
            <person name="Grimwood J."/>
            <person name="Schmutz J."/>
            <person name="Mitros T."/>
            <person name="Mozaffari S.V."/>
            <person name="Suzuki Y."/>
            <person name="Haramoto Y."/>
            <person name="Yamamoto T.S."/>
            <person name="Takagi C."/>
            <person name="Heald R."/>
            <person name="Miller K."/>
            <person name="Haudenschild C."/>
            <person name="Kitzman J."/>
            <person name="Nakayama T."/>
            <person name="Izutsu Y."/>
            <person name="Robert J."/>
            <person name="Fortriede J."/>
            <person name="Burns K."/>
            <person name="Lotay V."/>
            <person name="Karimi K."/>
            <person name="Yasuoka Y."/>
            <person name="Dichmann D.S."/>
            <person name="Flajnik M.F."/>
            <person name="Houston D.W."/>
            <person name="Shendure J."/>
            <person name="DuPasquier L."/>
            <person name="Vize P.D."/>
            <person name="Zorn A.M."/>
            <person name="Ito M."/>
            <person name="Marcotte E.M."/>
            <person name="Wallingford J.B."/>
            <person name="Ito Y."/>
            <person name="Asashima M."/>
            <person name="Ueno N."/>
            <person name="Matsuda Y."/>
            <person name="Veenstra G.J."/>
            <person name="Fujiyama A."/>
            <person name="Harland R.M."/>
            <person name="Taira M."/>
            <person name="Rokhsar D.S."/>
        </authorList>
    </citation>
    <scope>NUCLEOTIDE SEQUENCE [LARGE SCALE GENOMIC DNA]</scope>
    <source>
        <strain evidence="2">J</strain>
    </source>
</reference>
<name>A0A974HNC2_XENLA</name>
<dbReference type="Proteomes" id="UP000694892">
    <property type="component" value="Chromosome 4L"/>
</dbReference>
<protein>
    <submittedName>
        <fullName evidence="1">Uncharacterized protein</fullName>
    </submittedName>
</protein>
<organism evidence="1 2">
    <name type="scientific">Xenopus laevis</name>
    <name type="common">African clawed frog</name>
    <dbReference type="NCBI Taxonomy" id="8355"/>
    <lineage>
        <taxon>Eukaryota</taxon>
        <taxon>Metazoa</taxon>
        <taxon>Chordata</taxon>
        <taxon>Craniata</taxon>
        <taxon>Vertebrata</taxon>
        <taxon>Euteleostomi</taxon>
        <taxon>Amphibia</taxon>
        <taxon>Batrachia</taxon>
        <taxon>Anura</taxon>
        <taxon>Pipoidea</taxon>
        <taxon>Pipidae</taxon>
        <taxon>Xenopodinae</taxon>
        <taxon>Xenopus</taxon>
        <taxon>Xenopus</taxon>
    </lineage>
</organism>
<gene>
    <name evidence="1" type="ORF">XELAEV_18022620mg</name>
</gene>